<feature type="domain" description="Neurotransmitter-gated ion-channel ligand-binding" evidence="6">
    <location>
        <begin position="32"/>
        <end position="240"/>
    </location>
</feature>
<sequence length="461" mass="53620">MRKSVVWIISHFFTIIVIDLAISAKTQWKCEEQKLMRKLFKHYERSVRPRWNSSETVLVNVRFSLQQINDLDEKRQILKVSGWLTAEWTDEFLTWNIEEYGNLRSIVVDPRKMWIPKLAIGNSANKLFDGEHYRRFWITVRHDGSARWQPGGVFAISCALNMNFYPFDDQKCTIELETWVYTADKVNLSNSMDVIGLDTYIKHGEWDIIKTQVSSVNRVYRYYQDQFPEVYFTLHIRRKYTFYLVYILLPCLMLSGVLLMIFLVPAESGEKVSLGVSILVAISVFLLLVAGNVPDTSDAIPIIAIYLTYFMMANTIAVAMAVLVIRMHFRSADHAPPNWLRTLILVYIARLIGWPLECEAETAVKKIRKKKKESDQIVWTETIESSLTLRASNHNNETERPGEHLELLTPVHPTTSNGKVKNDWKLMAEIMDKFFFYLFLFFLIAPTVVILVVVKLFKPQL</sequence>
<comment type="caution">
    <text evidence="8">The sequence shown here is derived from an EMBL/GenBank/DDBJ whole genome shotgun (WGS) entry which is preliminary data.</text>
</comment>
<evidence type="ECO:0000259" key="7">
    <source>
        <dbReference type="Pfam" id="PF02932"/>
    </source>
</evidence>
<dbReference type="FunFam" id="1.20.58.390:FF:000043">
    <property type="entry name" value="AcetylCholine Receptor"/>
    <property type="match status" value="1"/>
</dbReference>
<evidence type="ECO:0000256" key="1">
    <source>
        <dbReference type="ARBA" id="ARBA00004141"/>
    </source>
</evidence>
<dbReference type="Pfam" id="PF02931">
    <property type="entry name" value="Neur_chan_LBD"/>
    <property type="match status" value="1"/>
</dbReference>
<comment type="caution">
    <text evidence="5">Lacks conserved residue(s) required for the propagation of feature annotation.</text>
</comment>
<feature type="transmembrane region" description="Helical" evidence="5">
    <location>
        <begin position="339"/>
        <end position="356"/>
    </location>
</feature>
<dbReference type="CDD" id="cd18997">
    <property type="entry name" value="LGIC_ECD_nAChR"/>
    <property type="match status" value="1"/>
</dbReference>
<dbReference type="InterPro" id="IPR006029">
    <property type="entry name" value="Neurotrans-gated_channel_TM"/>
</dbReference>
<dbReference type="PANTHER" id="PTHR18945">
    <property type="entry name" value="NEUROTRANSMITTER GATED ION CHANNEL"/>
    <property type="match status" value="1"/>
</dbReference>
<dbReference type="AlphaFoldDB" id="A0A7I8VT41"/>
<dbReference type="InterPro" id="IPR006201">
    <property type="entry name" value="Neur_channel"/>
</dbReference>
<keyword evidence="5" id="KW-0406">Ion transport</keyword>
<evidence type="ECO:0000256" key="5">
    <source>
        <dbReference type="RuleBase" id="RU000687"/>
    </source>
</evidence>
<keyword evidence="2 5" id="KW-0812">Transmembrane</keyword>
<organism evidence="8 9">
    <name type="scientific">Dimorphilus gyrociliatus</name>
    <dbReference type="NCBI Taxonomy" id="2664684"/>
    <lineage>
        <taxon>Eukaryota</taxon>
        <taxon>Metazoa</taxon>
        <taxon>Spiralia</taxon>
        <taxon>Lophotrochozoa</taxon>
        <taxon>Annelida</taxon>
        <taxon>Polychaeta</taxon>
        <taxon>Polychaeta incertae sedis</taxon>
        <taxon>Dinophilidae</taxon>
        <taxon>Dimorphilus</taxon>
    </lineage>
</organism>
<evidence type="ECO:0000256" key="2">
    <source>
        <dbReference type="ARBA" id="ARBA00022692"/>
    </source>
</evidence>
<dbReference type="GO" id="GO:0005230">
    <property type="term" value="F:extracellular ligand-gated monoatomic ion channel activity"/>
    <property type="evidence" value="ECO:0007669"/>
    <property type="project" value="InterPro"/>
</dbReference>
<dbReference type="SUPFAM" id="SSF63712">
    <property type="entry name" value="Nicotinic receptor ligand binding domain-like"/>
    <property type="match status" value="1"/>
</dbReference>
<dbReference type="CDD" id="cd19051">
    <property type="entry name" value="LGIC_TM_cation"/>
    <property type="match status" value="1"/>
</dbReference>
<comment type="similarity">
    <text evidence="5">Belongs to the ligand-gated ion channel (TC 1.A.9) family.</text>
</comment>
<dbReference type="GO" id="GO:0016020">
    <property type="term" value="C:membrane"/>
    <property type="evidence" value="ECO:0007669"/>
    <property type="project" value="UniProtKB-SubCell"/>
</dbReference>
<dbReference type="InterPro" id="IPR018000">
    <property type="entry name" value="Neurotransmitter_ion_chnl_CS"/>
</dbReference>
<dbReference type="FunFam" id="2.70.170.10:FF:000028">
    <property type="entry name" value="AcetylCholine Receptor"/>
    <property type="match status" value="1"/>
</dbReference>
<evidence type="ECO:0000256" key="4">
    <source>
        <dbReference type="ARBA" id="ARBA00023136"/>
    </source>
</evidence>
<dbReference type="InterPro" id="IPR036734">
    <property type="entry name" value="Neur_chan_lig-bd_sf"/>
</dbReference>
<gene>
    <name evidence="8" type="ORF">DGYR_LOCUS7707</name>
</gene>
<evidence type="ECO:0000313" key="8">
    <source>
        <dbReference type="EMBL" id="CAD5119462.1"/>
    </source>
</evidence>
<dbReference type="SUPFAM" id="SSF90112">
    <property type="entry name" value="Neurotransmitter-gated ion-channel transmembrane pore"/>
    <property type="match status" value="1"/>
</dbReference>
<evidence type="ECO:0000259" key="6">
    <source>
        <dbReference type="Pfam" id="PF02931"/>
    </source>
</evidence>
<keyword evidence="5" id="KW-0407">Ion channel</keyword>
<feature type="transmembrane region" description="Helical" evidence="5">
    <location>
        <begin position="303"/>
        <end position="327"/>
    </location>
</feature>
<keyword evidence="5" id="KW-0813">Transport</keyword>
<protein>
    <submittedName>
        <fullName evidence="8">DgyrCDS8068</fullName>
    </submittedName>
</protein>
<dbReference type="InterPro" id="IPR006202">
    <property type="entry name" value="Neur_chan_lig-bd"/>
</dbReference>
<dbReference type="Gene3D" id="1.20.58.390">
    <property type="entry name" value="Neurotransmitter-gated ion-channel transmembrane domain"/>
    <property type="match status" value="2"/>
</dbReference>
<dbReference type="Gene3D" id="2.70.170.10">
    <property type="entry name" value="Neurotransmitter-gated ion-channel ligand-binding domain"/>
    <property type="match status" value="1"/>
</dbReference>
<proteinExistence type="inferred from homology"/>
<keyword evidence="9" id="KW-1185">Reference proteome</keyword>
<accession>A0A7I8VT41</accession>
<keyword evidence="3 5" id="KW-1133">Transmembrane helix</keyword>
<dbReference type="OrthoDB" id="6270741at2759"/>
<feature type="transmembrane region" description="Helical" evidence="5">
    <location>
        <begin position="434"/>
        <end position="457"/>
    </location>
</feature>
<evidence type="ECO:0000313" key="9">
    <source>
        <dbReference type="Proteomes" id="UP000549394"/>
    </source>
</evidence>
<dbReference type="PRINTS" id="PR00252">
    <property type="entry name" value="NRIONCHANNEL"/>
</dbReference>
<feature type="transmembrane region" description="Helical" evidence="5">
    <location>
        <begin position="6"/>
        <end position="28"/>
    </location>
</feature>
<name>A0A7I8VT41_9ANNE</name>
<dbReference type="Pfam" id="PF02932">
    <property type="entry name" value="Neur_chan_memb"/>
    <property type="match status" value="1"/>
</dbReference>
<keyword evidence="4 5" id="KW-0472">Membrane</keyword>
<feature type="transmembrane region" description="Helical" evidence="5">
    <location>
        <begin position="243"/>
        <end position="266"/>
    </location>
</feature>
<evidence type="ECO:0000256" key="3">
    <source>
        <dbReference type="ARBA" id="ARBA00022989"/>
    </source>
</evidence>
<dbReference type="InterPro" id="IPR038050">
    <property type="entry name" value="Neuro_actylchol_rec"/>
</dbReference>
<dbReference type="EMBL" id="CAJFCJ010000010">
    <property type="protein sequence ID" value="CAD5119462.1"/>
    <property type="molecule type" value="Genomic_DNA"/>
</dbReference>
<feature type="domain" description="Neurotransmitter-gated ion-channel transmembrane" evidence="7">
    <location>
        <begin position="247"/>
        <end position="450"/>
    </location>
</feature>
<feature type="transmembrane region" description="Helical" evidence="5">
    <location>
        <begin position="272"/>
        <end position="291"/>
    </location>
</feature>
<dbReference type="GO" id="GO:0004888">
    <property type="term" value="F:transmembrane signaling receptor activity"/>
    <property type="evidence" value="ECO:0007669"/>
    <property type="project" value="InterPro"/>
</dbReference>
<dbReference type="InterPro" id="IPR036719">
    <property type="entry name" value="Neuro-gated_channel_TM_sf"/>
</dbReference>
<reference evidence="8 9" key="1">
    <citation type="submission" date="2020-08" db="EMBL/GenBank/DDBJ databases">
        <authorList>
            <person name="Hejnol A."/>
        </authorList>
    </citation>
    <scope>NUCLEOTIDE SEQUENCE [LARGE SCALE GENOMIC DNA]</scope>
</reference>
<dbReference type="Proteomes" id="UP000549394">
    <property type="component" value="Unassembled WGS sequence"/>
</dbReference>
<comment type="subcellular location">
    <subcellularLocation>
        <location evidence="1">Membrane</location>
        <topology evidence="1">Multi-pass membrane protein</topology>
    </subcellularLocation>
</comment>
<dbReference type="PROSITE" id="PS00236">
    <property type="entry name" value="NEUROTR_ION_CHANNEL"/>
    <property type="match status" value="1"/>
</dbReference>